<dbReference type="InterPro" id="IPR037401">
    <property type="entry name" value="SnoaL-like"/>
</dbReference>
<dbReference type="RefSeq" id="WP_420039157.1">
    <property type="nucleotide sequence ID" value="NZ_CP128986.1"/>
</dbReference>
<dbReference type="SUPFAM" id="SSF54427">
    <property type="entry name" value="NTF2-like"/>
    <property type="match status" value="1"/>
</dbReference>
<reference evidence="2" key="1">
    <citation type="submission" date="2023-06" db="EMBL/GenBank/DDBJ databases">
        <title>Gordonia sp. nov. and Pseudochrobactrum sp. nov., two species isolated from the burying beetle Nicrophorus vespilloides.</title>
        <authorList>
            <person name="Poehlein A."/>
            <person name="Guzman J."/>
            <person name="Daniel R."/>
            <person name="Vilcinskas A."/>
        </authorList>
    </citation>
    <scope>NUCLEOTIDE SEQUENCE</scope>
    <source>
        <strain evidence="2">MP11Mi</strain>
    </source>
</reference>
<gene>
    <name evidence="2" type="ORF">MP11Mi_24270</name>
</gene>
<proteinExistence type="predicted"/>
<dbReference type="InterPro" id="IPR032710">
    <property type="entry name" value="NTF2-like_dom_sf"/>
</dbReference>
<dbReference type="EMBL" id="CP128986">
    <property type="protein sequence ID" value="WOC13326.1"/>
    <property type="molecule type" value="Genomic_DNA"/>
</dbReference>
<dbReference type="Gene3D" id="3.10.450.50">
    <property type="match status" value="1"/>
</dbReference>
<organism evidence="2">
    <name type="scientific">Gordonia sp. MP11Mi</name>
    <dbReference type="NCBI Taxonomy" id="3022769"/>
    <lineage>
        <taxon>Bacteria</taxon>
        <taxon>Bacillati</taxon>
        <taxon>Actinomycetota</taxon>
        <taxon>Actinomycetes</taxon>
        <taxon>Mycobacteriales</taxon>
        <taxon>Gordoniaceae</taxon>
        <taxon>Gordonia</taxon>
    </lineage>
</organism>
<dbReference type="AlphaFoldDB" id="A0AA97CVT0"/>
<name>A0AA97CVT0_9ACTN</name>
<accession>A0AA97CVT0</accession>
<evidence type="ECO:0000313" key="2">
    <source>
        <dbReference type="EMBL" id="WOC13326.1"/>
    </source>
</evidence>
<evidence type="ECO:0000259" key="1">
    <source>
        <dbReference type="Pfam" id="PF12680"/>
    </source>
</evidence>
<protein>
    <recommendedName>
        <fullName evidence="1">SnoaL-like domain-containing protein</fullName>
    </recommendedName>
</protein>
<dbReference type="Pfam" id="PF12680">
    <property type="entry name" value="SnoaL_2"/>
    <property type="match status" value="1"/>
</dbReference>
<feature type="domain" description="SnoaL-like" evidence="1">
    <location>
        <begin position="15"/>
        <end position="89"/>
    </location>
</feature>
<sequence>MPTRQELLAAVNASPAAVAEHDKDRWLSLFAPSAIVNDPVGSAPHRGSAQLSRFYDTFIAPNEISFQVNHDIVCGSNVLRDATLEIEMSDRVTLFVPVHLRYAMTADARIDGLYAHWELAPMVGQLIGKGLPAAAVSRRLTVGLLRNQRLVGTAGFARGFVGVGARAKRRATELLTALAAGDAADAGAAFAGSAALRFGEDDAQSAAEFSEHLAGWRVGKTIAAGHTVTATLTDGQSYALAMLEYSGRTVSSMSVFVER</sequence>